<protein>
    <submittedName>
        <fullName evidence="1">Uncharacterized protein</fullName>
    </submittedName>
</protein>
<sequence>MPAEACAICDCPLHPRPGETTKELRNLTENLLQLIISASIQKEDGKETKFERLQECLSTQVNLQVHANCAEYYTSEKSIKAEIRQQENREAQVSSLEEDAKAFDYSNKCFLCGIAATQKCKERVSVISSSSTVKTIKDTLEECPDYEFHAIVKARLNSNVDFVYEHARYHAKCLSRLLKYEKENESRESRPYSAGTTRFLHFLFTYIDSQRSVDCQFSINDIKYEFTKNSDDTTEIPSNEQIKSRLKQHYGNTIIFNKPKPNDFDTLFCFDDKLTEMLNYYWLEHQGKSKEESENDIIRACAELTLKEIRTKFYETKEYMLPSIFFDYVDQDIPPTLNKFLQYLIVEPKKESAESGKVKWRRKAQTIGHCIISAVRPRTFISPILLGISTTLHRKMASKGVIQYLSSIGLSATYRETMTFENSIAINAEHFEISGEILLQLIVDNADKNTRTLDGRDAFHKLGTTVCITPKSAVRSAVMIDRVTDVQAKDVIERCGYIPVREFNHEYDKNPSGWKNFEIKNIVEEFQAVLPDREIDCFIEDIETIWLHAKNDSLDTTLGWNAFMEKSFQGHDYDISKVIPMPFVDGQPSDIDTIFTALTEAIEICNRYGMNACIITFDQPLYAKAHEVRARLALTSPMKSRLFFRNGGLHLIMSFEGSTGYIMQCSGLEEAFHLILAENSTDQVLSGNMYARAVRGHSLIHLALADQIFSFIN</sequence>
<keyword evidence="2" id="KW-1185">Reference proteome</keyword>
<evidence type="ECO:0000313" key="1">
    <source>
        <dbReference type="EMBL" id="KAJ8666636.1"/>
    </source>
</evidence>
<name>A0ACC2N6C2_9HYME</name>
<organism evidence="1 2">
    <name type="scientific">Eretmocerus hayati</name>
    <dbReference type="NCBI Taxonomy" id="131215"/>
    <lineage>
        <taxon>Eukaryota</taxon>
        <taxon>Metazoa</taxon>
        <taxon>Ecdysozoa</taxon>
        <taxon>Arthropoda</taxon>
        <taxon>Hexapoda</taxon>
        <taxon>Insecta</taxon>
        <taxon>Pterygota</taxon>
        <taxon>Neoptera</taxon>
        <taxon>Endopterygota</taxon>
        <taxon>Hymenoptera</taxon>
        <taxon>Apocrita</taxon>
        <taxon>Proctotrupomorpha</taxon>
        <taxon>Chalcidoidea</taxon>
        <taxon>Aphelinidae</taxon>
        <taxon>Aphelininae</taxon>
        <taxon>Eretmocerus</taxon>
    </lineage>
</organism>
<dbReference type="Proteomes" id="UP001239111">
    <property type="component" value="Chromosome 4"/>
</dbReference>
<comment type="caution">
    <text evidence="1">The sequence shown here is derived from an EMBL/GenBank/DDBJ whole genome shotgun (WGS) entry which is preliminary data.</text>
</comment>
<evidence type="ECO:0000313" key="2">
    <source>
        <dbReference type="Proteomes" id="UP001239111"/>
    </source>
</evidence>
<gene>
    <name evidence="1" type="ORF">QAD02_008298</name>
</gene>
<reference evidence="1" key="1">
    <citation type="submission" date="2023-04" db="EMBL/GenBank/DDBJ databases">
        <title>A chromosome-level genome assembly of the parasitoid wasp Eretmocerus hayati.</title>
        <authorList>
            <person name="Zhong Y."/>
            <person name="Liu S."/>
            <person name="Liu Y."/>
        </authorList>
    </citation>
    <scope>NUCLEOTIDE SEQUENCE</scope>
    <source>
        <strain evidence="1">ZJU_SS_LIU_2023</strain>
    </source>
</reference>
<accession>A0ACC2N6C2</accession>
<proteinExistence type="predicted"/>
<dbReference type="EMBL" id="CM056744">
    <property type="protein sequence ID" value="KAJ8666636.1"/>
    <property type="molecule type" value="Genomic_DNA"/>
</dbReference>